<accession>A0A1E5G5Z7</accession>
<dbReference type="NCBIfam" id="TIGR01396">
    <property type="entry name" value="FlgB"/>
    <property type="match status" value="1"/>
</dbReference>
<evidence type="ECO:0000256" key="5">
    <source>
        <dbReference type="ARBA" id="ARBA00024934"/>
    </source>
</evidence>
<evidence type="ECO:0000256" key="4">
    <source>
        <dbReference type="ARBA" id="ARBA00023143"/>
    </source>
</evidence>
<dbReference type="PANTHER" id="PTHR30435">
    <property type="entry name" value="FLAGELLAR PROTEIN"/>
    <property type="match status" value="1"/>
</dbReference>
<dbReference type="AlphaFoldDB" id="A0A1E5G5Z7"/>
<dbReference type="OrthoDB" id="9792068at2"/>
<keyword evidence="8" id="KW-0969">Cilium</keyword>
<dbReference type="Pfam" id="PF00460">
    <property type="entry name" value="Flg_bb_rod"/>
    <property type="match status" value="1"/>
</dbReference>
<dbReference type="InterPro" id="IPR001444">
    <property type="entry name" value="Flag_bb_rod_N"/>
</dbReference>
<comment type="function">
    <text evidence="5 6">Structural component of flagellum, the bacterial motility apparatus. Part of the rod structure of flagellar basal body.</text>
</comment>
<name>A0A1E5G5Z7_9FIRM</name>
<feature type="domain" description="Flagellar basal body rod protein N-terminal" evidence="7">
    <location>
        <begin position="15"/>
        <end position="39"/>
    </location>
</feature>
<evidence type="ECO:0000256" key="1">
    <source>
        <dbReference type="ARBA" id="ARBA00004117"/>
    </source>
</evidence>
<proteinExistence type="inferred from homology"/>
<dbReference type="RefSeq" id="WP_069642093.1">
    <property type="nucleotide sequence ID" value="NZ_MIJE01000001.1"/>
</dbReference>
<dbReference type="Proteomes" id="UP000094296">
    <property type="component" value="Unassembled WGS sequence"/>
</dbReference>
<protein>
    <recommendedName>
        <fullName evidence="3 6">Flagellar basal body rod protein FlgB</fullName>
    </recommendedName>
</protein>
<comment type="subunit">
    <text evidence="6">The basal body constitutes a major portion of the flagellar organelle and consists of a number of rings mounted on a central rod.</text>
</comment>
<gene>
    <name evidence="8" type="ORF">BHF68_02755</name>
</gene>
<evidence type="ECO:0000256" key="6">
    <source>
        <dbReference type="PIRNR" id="PIRNR002889"/>
    </source>
</evidence>
<keyword evidence="9" id="KW-1185">Reference proteome</keyword>
<comment type="similarity">
    <text evidence="2 6">Belongs to the flagella basal body rod proteins family.</text>
</comment>
<evidence type="ECO:0000313" key="8">
    <source>
        <dbReference type="EMBL" id="OEF98601.1"/>
    </source>
</evidence>
<organism evidence="8 9">
    <name type="scientific">Desulfuribacillus alkaliarsenatis</name>
    <dbReference type="NCBI Taxonomy" id="766136"/>
    <lineage>
        <taxon>Bacteria</taxon>
        <taxon>Bacillati</taxon>
        <taxon>Bacillota</taxon>
        <taxon>Desulfuribacillia</taxon>
        <taxon>Desulfuribacillales</taxon>
        <taxon>Desulfuribacillaceae</taxon>
        <taxon>Desulfuribacillus</taxon>
    </lineage>
</organism>
<keyword evidence="8" id="KW-0282">Flagellum</keyword>
<comment type="caution">
    <text evidence="8">The sequence shown here is derived from an EMBL/GenBank/DDBJ whole genome shotgun (WGS) entry which is preliminary data.</text>
</comment>
<comment type="subcellular location">
    <subcellularLocation>
        <location evidence="1 6">Bacterial flagellum basal body</location>
    </subcellularLocation>
</comment>
<evidence type="ECO:0000313" key="9">
    <source>
        <dbReference type="Proteomes" id="UP000094296"/>
    </source>
</evidence>
<dbReference type="InterPro" id="IPR006300">
    <property type="entry name" value="FlgB"/>
</dbReference>
<dbReference type="GO" id="GO:0071978">
    <property type="term" value="P:bacterial-type flagellum-dependent swarming motility"/>
    <property type="evidence" value="ECO:0007669"/>
    <property type="project" value="TreeGrafter"/>
</dbReference>
<dbReference type="PIRSF" id="PIRSF002889">
    <property type="entry name" value="Rod_FlgB"/>
    <property type="match status" value="1"/>
</dbReference>
<reference evidence="8 9" key="1">
    <citation type="submission" date="2016-09" db="EMBL/GenBank/DDBJ databases">
        <title>Draft genome sequence for the type strain of Desulfuribacillus alkaliarsenatis AHT28, an obligately anaerobic, sulfidogenic bacterium isolated from Russian soda lake sediments.</title>
        <authorList>
            <person name="Abin C.A."/>
            <person name="Hollibaugh J.T."/>
        </authorList>
    </citation>
    <scope>NUCLEOTIDE SEQUENCE [LARGE SCALE GENOMIC DNA]</scope>
    <source>
        <strain evidence="8 9">AHT28</strain>
    </source>
</reference>
<dbReference type="GO" id="GO:0030694">
    <property type="term" value="C:bacterial-type flagellum basal body, rod"/>
    <property type="evidence" value="ECO:0007669"/>
    <property type="project" value="InterPro"/>
</dbReference>
<evidence type="ECO:0000256" key="3">
    <source>
        <dbReference type="ARBA" id="ARBA00014376"/>
    </source>
</evidence>
<dbReference type="EMBL" id="MIJE01000001">
    <property type="protein sequence ID" value="OEF98601.1"/>
    <property type="molecule type" value="Genomic_DNA"/>
</dbReference>
<sequence length="134" mass="14863">MDIFNNPSILSVHKALDAAQLRQHVIANNIANSTTPGFKKSSVKFEEYLSSALGRKGISGFRTDARHMPIGSSRFEDVAPRVITHKDSKINNNKNNVDIDAEMTDLAKTQIWYDALSTNMNGKFNKLRTAIGGR</sequence>
<dbReference type="PANTHER" id="PTHR30435:SF12">
    <property type="entry name" value="FLAGELLAR BASAL BODY ROD PROTEIN FLGB"/>
    <property type="match status" value="1"/>
</dbReference>
<keyword evidence="4 6" id="KW-0975">Bacterial flagellum</keyword>
<evidence type="ECO:0000256" key="2">
    <source>
        <dbReference type="ARBA" id="ARBA00009677"/>
    </source>
</evidence>
<dbReference type="STRING" id="766136.BHF68_02755"/>
<evidence type="ECO:0000259" key="7">
    <source>
        <dbReference type="Pfam" id="PF00460"/>
    </source>
</evidence>
<keyword evidence="8" id="KW-0966">Cell projection</keyword>